<dbReference type="InterPro" id="IPR004499">
    <property type="entry name" value="Pro-tRNA-ligase_IIa_arc-type"/>
</dbReference>
<dbReference type="Pfam" id="PF09180">
    <property type="entry name" value="ProRS-C_1"/>
    <property type="match status" value="1"/>
</dbReference>
<evidence type="ECO:0000256" key="1">
    <source>
        <dbReference type="ARBA" id="ARBA00022490"/>
    </source>
</evidence>
<dbReference type="InterPro" id="IPR017449">
    <property type="entry name" value="Pro-tRNA_synth_II"/>
</dbReference>
<dbReference type="FunFam" id="3.30.930.10:FF:000037">
    <property type="entry name" value="Proline--tRNA ligase"/>
    <property type="match status" value="1"/>
</dbReference>
<dbReference type="OrthoDB" id="9809052at2"/>
<keyword evidence="2 8" id="KW-0436">Ligase</keyword>
<dbReference type="InterPro" id="IPR045864">
    <property type="entry name" value="aa-tRNA-synth_II/BPL/LPL"/>
</dbReference>
<keyword evidence="5 8" id="KW-0648">Protein biosynthesis</keyword>
<accession>A0A1E5Q520</accession>
<dbReference type="EMBL" id="MCGG01000052">
    <property type="protein sequence ID" value="OEJ65364.1"/>
    <property type="molecule type" value="Genomic_DNA"/>
</dbReference>
<dbReference type="GO" id="GO:0005524">
    <property type="term" value="F:ATP binding"/>
    <property type="evidence" value="ECO:0007669"/>
    <property type="project" value="UniProtKB-UniRule"/>
</dbReference>
<dbReference type="InterPro" id="IPR016061">
    <property type="entry name" value="Pro-tRNA_ligase_II_C"/>
</dbReference>
<comment type="domain">
    <text evidence="8">Consists of three domains: the N-terminal catalytic domain, the anticodon-binding domain and the C-terminal extension.</text>
</comment>
<comment type="subunit">
    <text evidence="8">Homodimer.</text>
</comment>
<dbReference type="EC" id="6.1.1.15" evidence="8"/>
<dbReference type="Pfam" id="PF03129">
    <property type="entry name" value="HGTP_anticodon"/>
    <property type="match status" value="1"/>
</dbReference>
<proteinExistence type="inferred from homology"/>
<evidence type="ECO:0000256" key="5">
    <source>
        <dbReference type="ARBA" id="ARBA00022917"/>
    </source>
</evidence>
<keyword evidence="1 8" id="KW-0963">Cytoplasm</keyword>
<dbReference type="GO" id="GO:0006433">
    <property type="term" value="P:prolyl-tRNA aminoacylation"/>
    <property type="evidence" value="ECO:0007669"/>
    <property type="project" value="UniProtKB-UniRule"/>
</dbReference>
<dbReference type="Pfam" id="PF00587">
    <property type="entry name" value="tRNA-synt_2b"/>
    <property type="match status" value="1"/>
</dbReference>
<dbReference type="Gene3D" id="3.30.930.10">
    <property type="entry name" value="Bira Bifunctional Protein, Domain 2"/>
    <property type="match status" value="1"/>
</dbReference>
<dbReference type="InterPro" id="IPR036621">
    <property type="entry name" value="Anticodon-bd_dom_sf"/>
</dbReference>
<dbReference type="AlphaFoldDB" id="A0A1E5Q520"/>
<dbReference type="GO" id="GO:0005737">
    <property type="term" value="C:cytoplasm"/>
    <property type="evidence" value="ECO:0007669"/>
    <property type="project" value="UniProtKB-SubCell"/>
</dbReference>
<dbReference type="Proteomes" id="UP000095347">
    <property type="component" value="Unassembled WGS sequence"/>
</dbReference>
<keyword evidence="4 8" id="KW-0067">ATP-binding</keyword>
<comment type="caution">
    <text evidence="10">The sequence shown here is derived from an EMBL/GenBank/DDBJ whole genome shotgun (WGS) entry which is preliminary data.</text>
</comment>
<dbReference type="InterPro" id="IPR004154">
    <property type="entry name" value="Anticodon-bd"/>
</dbReference>
<keyword evidence="11" id="KW-1185">Reference proteome</keyword>
<dbReference type="InterPro" id="IPR033721">
    <property type="entry name" value="ProRS_core_arch_euk"/>
</dbReference>
<evidence type="ECO:0000256" key="8">
    <source>
        <dbReference type="HAMAP-Rule" id="MF_01571"/>
    </source>
</evidence>
<dbReference type="Gene3D" id="3.40.50.800">
    <property type="entry name" value="Anticodon-binding domain"/>
    <property type="match status" value="1"/>
</dbReference>
<dbReference type="InterPro" id="IPR002314">
    <property type="entry name" value="aa-tRNA-synt_IIb"/>
</dbReference>
<name>A0A1E5Q520_9PROT</name>
<evidence type="ECO:0000259" key="9">
    <source>
        <dbReference type="PROSITE" id="PS50862"/>
    </source>
</evidence>
<evidence type="ECO:0000256" key="3">
    <source>
        <dbReference type="ARBA" id="ARBA00022741"/>
    </source>
</evidence>
<sequence>MSNKPQGKPTKTAIRFTREADFPAWYQEVIKEADMAENSGVRGCMVIKPWGFGIWENLQRRLDQRIKETGHQNCYFPLFIPLELIEKEAAHVEGFAKEMAVVTHHRLVAKDGKLVPDGKLDSPLVVRPTSETMIGESFAKWIRSYRDLPVLINQWANVVRWEMRPRLFLRTSEFLWQEGHTAHADEQEARAETATMLEEYRALAEDWLAVPVIAGEKSASERFPGAVETHTIEAMMQDGKALQSGTSHYLGQNFAHAADIKFQDKDGGESFCHTTSWGVSTRMIGAIIMTHGDDDGLRVPPTIAPHQIVILPIARDEEAAARVLPAADELAAKLNNTVAFGNVVRAHVDKREVNAGEKRWSWIKKGAPIIVELGPRDLDQGTVMVTHRTDIGGKAPQQMDDFVTNIREQLESIQATLFQQAKAYRDARVRTDIQDFEAFKAYFKTDDVNTSGFVRAYWDESAESEASLKELAVTIRCLPYDQPTAPGVCVITGNPATKHAIFAKAY</sequence>
<comment type="similarity">
    <text evidence="8">Belongs to the class-II aminoacyl-tRNA synthetase family. ProS type 3 subfamily.</text>
</comment>
<comment type="catalytic activity">
    <reaction evidence="7 8">
        <text>tRNA(Pro) + L-proline + ATP = L-prolyl-tRNA(Pro) + AMP + diphosphate</text>
        <dbReference type="Rhea" id="RHEA:14305"/>
        <dbReference type="Rhea" id="RHEA-COMP:9700"/>
        <dbReference type="Rhea" id="RHEA-COMP:9702"/>
        <dbReference type="ChEBI" id="CHEBI:30616"/>
        <dbReference type="ChEBI" id="CHEBI:33019"/>
        <dbReference type="ChEBI" id="CHEBI:60039"/>
        <dbReference type="ChEBI" id="CHEBI:78442"/>
        <dbReference type="ChEBI" id="CHEBI:78532"/>
        <dbReference type="ChEBI" id="CHEBI:456215"/>
        <dbReference type="EC" id="6.1.1.15"/>
    </reaction>
</comment>
<dbReference type="InterPro" id="IPR006195">
    <property type="entry name" value="aa-tRNA-synth_II"/>
</dbReference>
<keyword evidence="3 8" id="KW-0547">Nucleotide-binding</keyword>
<organism evidence="10 11">
    <name type="scientific">Magnetovibrio blakemorei</name>
    <dbReference type="NCBI Taxonomy" id="28181"/>
    <lineage>
        <taxon>Bacteria</taxon>
        <taxon>Pseudomonadati</taxon>
        <taxon>Pseudomonadota</taxon>
        <taxon>Alphaproteobacteria</taxon>
        <taxon>Rhodospirillales</taxon>
        <taxon>Magnetovibrionaceae</taxon>
        <taxon>Magnetovibrio</taxon>
    </lineage>
</organism>
<gene>
    <name evidence="8" type="primary">proS</name>
    <name evidence="10" type="ORF">BEN30_14700</name>
</gene>
<evidence type="ECO:0000256" key="6">
    <source>
        <dbReference type="ARBA" id="ARBA00023146"/>
    </source>
</evidence>
<comment type="function">
    <text evidence="8">Catalyzes the attachment of proline to tRNA(Pro) in a two-step reaction: proline is first activated by ATP to form Pro-AMP and then transferred to the acceptor end of tRNA(Pro).</text>
</comment>
<dbReference type="PROSITE" id="PS50862">
    <property type="entry name" value="AA_TRNA_LIGASE_II"/>
    <property type="match status" value="1"/>
</dbReference>
<evidence type="ECO:0000313" key="10">
    <source>
        <dbReference type="EMBL" id="OEJ65364.1"/>
    </source>
</evidence>
<comment type="subcellular location">
    <subcellularLocation>
        <location evidence="8">Cytoplasm</location>
    </subcellularLocation>
</comment>
<dbReference type="SUPFAM" id="SSF52954">
    <property type="entry name" value="Class II aaRS ABD-related"/>
    <property type="match status" value="1"/>
</dbReference>
<evidence type="ECO:0000256" key="4">
    <source>
        <dbReference type="ARBA" id="ARBA00022840"/>
    </source>
</evidence>
<dbReference type="RefSeq" id="WP_069958823.1">
    <property type="nucleotide sequence ID" value="NZ_MCGG01000052.1"/>
</dbReference>
<keyword evidence="6 8" id="KW-0030">Aminoacyl-tRNA synthetase</keyword>
<evidence type="ECO:0000313" key="11">
    <source>
        <dbReference type="Proteomes" id="UP000095347"/>
    </source>
</evidence>
<dbReference type="PANTHER" id="PTHR43382:SF2">
    <property type="entry name" value="BIFUNCTIONAL GLUTAMATE_PROLINE--TRNA LIGASE"/>
    <property type="match status" value="1"/>
</dbReference>
<dbReference type="Gene3D" id="3.30.110.30">
    <property type="entry name" value="C-terminal domain of ProRS"/>
    <property type="match status" value="1"/>
</dbReference>
<feature type="domain" description="Aminoacyl-transfer RNA synthetases class-II family profile" evidence="9">
    <location>
        <begin position="51"/>
        <end position="300"/>
    </location>
</feature>
<dbReference type="GO" id="GO:0004827">
    <property type="term" value="F:proline-tRNA ligase activity"/>
    <property type="evidence" value="ECO:0007669"/>
    <property type="project" value="UniProtKB-UniRule"/>
</dbReference>
<dbReference type="SUPFAM" id="SSF64586">
    <property type="entry name" value="C-terminal domain of ProRS"/>
    <property type="match status" value="1"/>
</dbReference>
<evidence type="ECO:0000256" key="7">
    <source>
        <dbReference type="ARBA" id="ARBA00047671"/>
    </source>
</evidence>
<evidence type="ECO:0000256" key="2">
    <source>
        <dbReference type="ARBA" id="ARBA00022598"/>
    </source>
</evidence>
<dbReference type="SUPFAM" id="SSF55681">
    <property type="entry name" value="Class II aaRS and biotin synthetases"/>
    <property type="match status" value="1"/>
</dbReference>
<dbReference type="GO" id="GO:0017101">
    <property type="term" value="C:aminoacyl-tRNA synthetase multienzyme complex"/>
    <property type="evidence" value="ECO:0007669"/>
    <property type="project" value="TreeGrafter"/>
</dbReference>
<dbReference type="CDD" id="cd00778">
    <property type="entry name" value="ProRS_core_arch_euk"/>
    <property type="match status" value="1"/>
</dbReference>
<protein>
    <recommendedName>
        <fullName evidence="8">Proline--tRNA ligase</fullName>
        <ecNumber evidence="8">6.1.1.15</ecNumber>
    </recommendedName>
    <alternativeName>
        <fullName evidence="8">Prolyl-tRNA synthetase</fullName>
        <shortName evidence="8">ProRS</shortName>
    </alternativeName>
</protein>
<dbReference type="SMART" id="SM00946">
    <property type="entry name" value="ProRS-C_1"/>
    <property type="match status" value="1"/>
</dbReference>
<reference evidence="11" key="1">
    <citation type="submission" date="2016-07" db="EMBL/GenBank/DDBJ databases">
        <authorList>
            <person name="Florea S."/>
            <person name="Webb J.S."/>
            <person name="Jaromczyk J."/>
            <person name="Schardl C.L."/>
        </authorList>
    </citation>
    <scope>NUCLEOTIDE SEQUENCE [LARGE SCALE GENOMIC DNA]</scope>
    <source>
        <strain evidence="11">MV-1</strain>
    </source>
</reference>
<dbReference type="HAMAP" id="MF_01571">
    <property type="entry name" value="Pro_tRNA_synth_type3"/>
    <property type="match status" value="1"/>
</dbReference>
<dbReference type="NCBIfam" id="TIGR00408">
    <property type="entry name" value="proS_fam_I"/>
    <property type="match status" value="1"/>
</dbReference>
<dbReference type="PANTHER" id="PTHR43382">
    <property type="entry name" value="PROLYL-TRNA SYNTHETASE"/>
    <property type="match status" value="1"/>
</dbReference>
<dbReference type="STRING" id="28181.BEN30_14700"/>